<keyword evidence="7" id="KW-1185">Reference proteome</keyword>
<evidence type="ECO:0000256" key="5">
    <source>
        <dbReference type="HAMAP-Rule" id="MF_00601"/>
    </source>
</evidence>
<dbReference type="RefSeq" id="WP_317521816.1">
    <property type="nucleotide sequence ID" value="NZ_JAWJZI010000003.1"/>
</dbReference>
<evidence type="ECO:0000313" key="6">
    <source>
        <dbReference type="EMBL" id="MDV5169051.1"/>
    </source>
</evidence>
<comment type="catalytic activity">
    <reaction evidence="5">
        <text>ethanolamine = acetaldehyde + NH4(+)</text>
        <dbReference type="Rhea" id="RHEA:15313"/>
        <dbReference type="ChEBI" id="CHEBI:15343"/>
        <dbReference type="ChEBI" id="CHEBI:28938"/>
        <dbReference type="ChEBI" id="CHEBI:57603"/>
        <dbReference type="EC" id="4.3.1.7"/>
    </reaction>
</comment>
<evidence type="ECO:0000256" key="1">
    <source>
        <dbReference type="ARBA" id="ARBA00022628"/>
    </source>
</evidence>
<organism evidence="6 7">
    <name type="scientific">Photobacterium rosenbergii</name>
    <dbReference type="NCBI Taxonomy" id="294936"/>
    <lineage>
        <taxon>Bacteria</taxon>
        <taxon>Pseudomonadati</taxon>
        <taxon>Pseudomonadota</taxon>
        <taxon>Gammaproteobacteria</taxon>
        <taxon>Vibrionales</taxon>
        <taxon>Vibrionaceae</taxon>
        <taxon>Photobacterium</taxon>
    </lineage>
</organism>
<dbReference type="Gene3D" id="3.40.50.11240">
    <property type="entry name" value="Ethanolamine ammonia-lyase light chain (EutC)"/>
    <property type="match status" value="1"/>
</dbReference>
<keyword evidence="2 5" id="KW-0456">Lyase</keyword>
<dbReference type="NCBIfam" id="NF003971">
    <property type="entry name" value="PRK05465.1"/>
    <property type="match status" value="1"/>
</dbReference>
<name>A0ABU3ZG23_9GAMM</name>
<dbReference type="PANTHER" id="PTHR39330">
    <property type="entry name" value="ETHANOLAMINE AMMONIA-LYASE LIGHT CHAIN"/>
    <property type="match status" value="1"/>
</dbReference>
<dbReference type="GO" id="GO:0008851">
    <property type="term" value="F:ethanolamine ammonia-lyase activity"/>
    <property type="evidence" value="ECO:0007669"/>
    <property type="project" value="UniProtKB-EC"/>
</dbReference>
<accession>A0ABU3ZG23</accession>
<comment type="caution">
    <text evidence="6">The sequence shown here is derived from an EMBL/GenBank/DDBJ whole genome shotgun (WGS) entry which is preliminary data.</text>
</comment>
<dbReference type="Pfam" id="PF05985">
    <property type="entry name" value="EutC"/>
    <property type="match status" value="1"/>
</dbReference>
<comment type="subunit">
    <text evidence="5">The basic unit is a heterodimer which dimerizes to form tetramers. The heterotetramers trimerize; 6 large subunits form a core ring with 6 small subunits projecting outwards.</text>
</comment>
<comment type="caution">
    <text evidence="5">Lacks conserved residue(s) required for the propagation of feature annotation.</text>
</comment>
<reference evidence="6 7" key="1">
    <citation type="submission" date="2023-10" db="EMBL/GenBank/DDBJ databases">
        <title>Marine bacteria isolated from horseshoe crab.</title>
        <authorList>
            <person name="Cheng T.H."/>
        </authorList>
    </citation>
    <scope>NUCLEOTIDE SEQUENCE [LARGE SCALE GENOMIC DNA]</scope>
    <source>
        <strain evidence="6 7">HSC6</strain>
    </source>
</reference>
<dbReference type="InterPro" id="IPR042251">
    <property type="entry name" value="EutC_C"/>
</dbReference>
<comment type="cofactor">
    <cofactor evidence="5">
        <name>adenosylcob(III)alamin</name>
        <dbReference type="ChEBI" id="CHEBI:18408"/>
    </cofactor>
    <text evidence="5">Binds between the large and small subunits.</text>
</comment>
<dbReference type="InterPro" id="IPR042255">
    <property type="entry name" value="EutC_N"/>
</dbReference>
<dbReference type="Gene3D" id="1.10.30.40">
    <property type="entry name" value="Ethanolamine ammonia-lyase light chain (EutC), N-terminal domain"/>
    <property type="match status" value="1"/>
</dbReference>
<dbReference type="EMBL" id="JAWJZI010000003">
    <property type="protein sequence ID" value="MDV5169051.1"/>
    <property type="molecule type" value="Genomic_DNA"/>
</dbReference>
<proteinExistence type="inferred from homology"/>
<dbReference type="PANTHER" id="PTHR39330:SF1">
    <property type="entry name" value="ETHANOLAMINE AMMONIA-LYASE SMALL SUBUNIT"/>
    <property type="match status" value="1"/>
</dbReference>
<evidence type="ECO:0000313" key="7">
    <source>
        <dbReference type="Proteomes" id="UP001186452"/>
    </source>
</evidence>
<feature type="binding site" evidence="5">
    <location>
        <position position="230"/>
    </location>
    <ligand>
        <name>adenosylcob(III)alamin</name>
        <dbReference type="ChEBI" id="CHEBI:18408"/>
    </ligand>
</feature>
<evidence type="ECO:0000256" key="2">
    <source>
        <dbReference type="ARBA" id="ARBA00023239"/>
    </source>
</evidence>
<comment type="pathway">
    <text evidence="5">Amine and polyamine degradation; ethanolamine degradation.</text>
</comment>
<keyword evidence="3 5" id="KW-0170">Cobalt</keyword>
<keyword evidence="4 5" id="KW-1283">Bacterial microcompartment</keyword>
<dbReference type="InterPro" id="IPR009246">
    <property type="entry name" value="EutC"/>
</dbReference>
<keyword evidence="1 5" id="KW-0846">Cobalamin</keyword>
<comment type="similarity">
    <text evidence="5">Belongs to the EutC family.</text>
</comment>
<dbReference type="PIRSF" id="PIRSF018982">
    <property type="entry name" value="EutC"/>
    <property type="match status" value="1"/>
</dbReference>
<comment type="function">
    <text evidence="5">Catalyzes the deamination of various vicinal amino-alcohols to oxo compounds. Allows this organism to utilize ethanolamine as the sole source of nitrogen and carbon in the presence of external vitamin B12.</text>
</comment>
<dbReference type="Proteomes" id="UP001186452">
    <property type="component" value="Unassembled WGS sequence"/>
</dbReference>
<comment type="subcellular location">
    <subcellularLocation>
        <location evidence="5">Bacterial microcompartment</location>
    </subcellularLocation>
</comment>
<gene>
    <name evidence="5 6" type="primary">eutC</name>
    <name evidence="6" type="ORF">R2X38_08565</name>
</gene>
<sequence>MNEQKIQDIVATVLAQLGETNVTPAAVTKVVDAKVSQQDNNHAESLPDLGEKCFKKWNGITDAADSKVIDDLMSQTDARVGTGRTGPRPRTTALLRFLADHSRSKDTVIKNVESSWLQERNLMEVQSCAVDKDQYLTRPDLGRKLNDDAKMLIRDNCKKSPQVQVVLSDGLSLDAVTVNHDEILPPLLNGLKNAGLDVGTPFFLRYGRVKAQDEIGMLLDAEVNLLLIGERPGLGQSESLSCYAIYKPTEDTVESDRTVISNIHAGGTPPVEAAAVIVDLVKTMLAQKASGINLKR</sequence>
<dbReference type="EC" id="4.3.1.7" evidence="5"/>
<dbReference type="HAMAP" id="MF_00601">
    <property type="entry name" value="EutC"/>
    <property type="match status" value="1"/>
</dbReference>
<feature type="binding site" evidence="5">
    <location>
        <position position="209"/>
    </location>
    <ligand>
        <name>adenosylcob(III)alamin</name>
        <dbReference type="ChEBI" id="CHEBI:18408"/>
    </ligand>
</feature>
<evidence type="ECO:0000256" key="4">
    <source>
        <dbReference type="ARBA" id="ARBA00024446"/>
    </source>
</evidence>
<evidence type="ECO:0000256" key="3">
    <source>
        <dbReference type="ARBA" id="ARBA00023285"/>
    </source>
</evidence>
<protein>
    <recommendedName>
        <fullName evidence="5">Ethanolamine ammonia-lyase small subunit</fullName>
        <shortName evidence="5">EAL small subunit</shortName>
        <ecNumber evidence="5">4.3.1.7</ecNumber>
    </recommendedName>
</protein>